<comment type="similarity">
    <text evidence="1 6">Belongs to the FHY3/FAR1 family.</text>
</comment>
<feature type="compositionally biased region" description="Basic residues" evidence="7">
    <location>
        <begin position="319"/>
        <end position="334"/>
    </location>
</feature>
<dbReference type="EMBL" id="SDMP01000013">
    <property type="protein sequence ID" value="RYR20602.1"/>
    <property type="molecule type" value="Genomic_DNA"/>
</dbReference>
<evidence type="ECO:0000256" key="7">
    <source>
        <dbReference type="SAM" id="MobiDB-lite"/>
    </source>
</evidence>
<dbReference type="InterPro" id="IPR007527">
    <property type="entry name" value="Znf_SWIM"/>
</dbReference>
<evidence type="ECO:0000256" key="2">
    <source>
        <dbReference type="ARBA" id="ARBA00022723"/>
    </source>
</evidence>
<keyword evidence="2 6" id="KW-0479">Metal-binding</keyword>
<dbReference type="SMART" id="SM00575">
    <property type="entry name" value="ZnF_PMZ"/>
    <property type="match status" value="1"/>
</dbReference>
<evidence type="ECO:0000313" key="10">
    <source>
        <dbReference type="Proteomes" id="UP000289738"/>
    </source>
</evidence>
<keyword evidence="6" id="KW-0539">Nucleus</keyword>
<protein>
    <recommendedName>
        <fullName evidence="6">Protein FAR1-RELATED SEQUENCE</fullName>
    </recommendedName>
</protein>
<dbReference type="PROSITE" id="PS50966">
    <property type="entry name" value="ZF_SWIM"/>
    <property type="match status" value="1"/>
</dbReference>
<dbReference type="PANTHER" id="PTHR31669">
    <property type="entry name" value="PROTEIN FAR1-RELATED SEQUENCE 10-RELATED"/>
    <property type="match status" value="1"/>
</dbReference>
<sequence length="355" mass="40450">MAFEFDLNTVPMTKGAEDFEQQTDSSDEVVVSQPIFENMKNHTSSDEVINQAIGDEELEPEEGTCFGTLEDVRAYYYRYARWIPHIPCKGIQEKENSGLNKLQSSLLCSIRQDDRVVKDFSSRDKEQKELECDAADLREIIPCVSSSPIEKYQVVYCLQSSEVQCDCFMFQSDGILCCHILAVLLHFRVTTLSSQYILSRWSKNVSRRHTYIRSSLDMDRSDDNMIIFRKLCSHFYNVAQDFVATPEVAATLRDAMDSARHKFKEHKESEHQAAHVPIAINSHTRDECPVSMNELQGPRRVPMQGHPTSTRLGADLNKSLKKRARKHKNTHNHNKGPNGNAQPSPTNVASSYKNT</sequence>
<feature type="compositionally biased region" description="Polar residues" evidence="7">
    <location>
        <begin position="335"/>
        <end position="355"/>
    </location>
</feature>
<comment type="caution">
    <text evidence="9">The sequence shown here is derived from an EMBL/GenBank/DDBJ whole genome shotgun (WGS) entry which is preliminary data.</text>
</comment>
<comment type="function">
    <text evidence="6">Putative transcription activator involved in regulating light control of development.</text>
</comment>
<reference evidence="9 10" key="1">
    <citation type="submission" date="2019-01" db="EMBL/GenBank/DDBJ databases">
        <title>Sequencing of cultivated peanut Arachis hypogaea provides insights into genome evolution and oil improvement.</title>
        <authorList>
            <person name="Chen X."/>
        </authorList>
    </citation>
    <scope>NUCLEOTIDE SEQUENCE [LARGE SCALE GENOMIC DNA]</scope>
    <source>
        <strain evidence="10">cv. Fuhuasheng</strain>
        <tissue evidence="9">Leaves</tissue>
    </source>
</reference>
<feature type="region of interest" description="Disordered" evidence="7">
    <location>
        <begin position="292"/>
        <end position="355"/>
    </location>
</feature>
<feature type="domain" description="SWIM-type" evidence="8">
    <location>
        <begin position="152"/>
        <end position="188"/>
    </location>
</feature>
<proteinExistence type="inferred from homology"/>
<dbReference type="PANTHER" id="PTHR31669:SF283">
    <property type="entry name" value="PROTEIN FAR1-RELATED SEQUENCE"/>
    <property type="match status" value="1"/>
</dbReference>
<comment type="subcellular location">
    <subcellularLocation>
        <location evidence="6">Nucleus</location>
    </subcellularLocation>
</comment>
<dbReference type="GO" id="GO:0005634">
    <property type="term" value="C:nucleus"/>
    <property type="evidence" value="ECO:0007669"/>
    <property type="project" value="UniProtKB-SubCell"/>
</dbReference>
<evidence type="ECO:0000256" key="1">
    <source>
        <dbReference type="ARBA" id="ARBA00005889"/>
    </source>
</evidence>
<evidence type="ECO:0000256" key="5">
    <source>
        <dbReference type="PROSITE-ProRule" id="PRU00325"/>
    </source>
</evidence>
<evidence type="ECO:0000313" key="9">
    <source>
        <dbReference type="EMBL" id="RYR20602.1"/>
    </source>
</evidence>
<dbReference type="GO" id="GO:0006355">
    <property type="term" value="P:regulation of DNA-templated transcription"/>
    <property type="evidence" value="ECO:0007669"/>
    <property type="project" value="UniProtKB-UniRule"/>
</dbReference>
<evidence type="ECO:0000256" key="6">
    <source>
        <dbReference type="RuleBase" id="RU367018"/>
    </source>
</evidence>
<evidence type="ECO:0000256" key="3">
    <source>
        <dbReference type="ARBA" id="ARBA00022771"/>
    </source>
</evidence>
<dbReference type="InterPro" id="IPR006564">
    <property type="entry name" value="Znf_PMZ"/>
</dbReference>
<accession>A0A445A2M2</accession>
<evidence type="ECO:0000259" key="8">
    <source>
        <dbReference type="PROSITE" id="PS50966"/>
    </source>
</evidence>
<dbReference type="GO" id="GO:0008270">
    <property type="term" value="F:zinc ion binding"/>
    <property type="evidence" value="ECO:0007669"/>
    <property type="project" value="UniProtKB-UniRule"/>
</dbReference>
<gene>
    <name evidence="9" type="ORF">Ahy_B03g065787</name>
</gene>
<keyword evidence="4 6" id="KW-0862">Zinc</keyword>
<dbReference type="AlphaFoldDB" id="A0A445A2M2"/>
<keyword evidence="10" id="KW-1185">Reference proteome</keyword>
<organism evidence="9 10">
    <name type="scientific">Arachis hypogaea</name>
    <name type="common">Peanut</name>
    <dbReference type="NCBI Taxonomy" id="3818"/>
    <lineage>
        <taxon>Eukaryota</taxon>
        <taxon>Viridiplantae</taxon>
        <taxon>Streptophyta</taxon>
        <taxon>Embryophyta</taxon>
        <taxon>Tracheophyta</taxon>
        <taxon>Spermatophyta</taxon>
        <taxon>Magnoliopsida</taxon>
        <taxon>eudicotyledons</taxon>
        <taxon>Gunneridae</taxon>
        <taxon>Pentapetalae</taxon>
        <taxon>rosids</taxon>
        <taxon>fabids</taxon>
        <taxon>Fabales</taxon>
        <taxon>Fabaceae</taxon>
        <taxon>Papilionoideae</taxon>
        <taxon>50 kb inversion clade</taxon>
        <taxon>dalbergioids sensu lato</taxon>
        <taxon>Dalbergieae</taxon>
        <taxon>Pterocarpus clade</taxon>
        <taxon>Arachis</taxon>
    </lineage>
</organism>
<keyword evidence="3 5" id="KW-0863">Zinc-finger</keyword>
<name>A0A445A2M2_ARAHY</name>
<evidence type="ECO:0000256" key="4">
    <source>
        <dbReference type="ARBA" id="ARBA00022833"/>
    </source>
</evidence>
<dbReference type="Pfam" id="PF04434">
    <property type="entry name" value="SWIM"/>
    <property type="match status" value="1"/>
</dbReference>
<dbReference type="InterPro" id="IPR031052">
    <property type="entry name" value="FHY3/FAR1"/>
</dbReference>
<dbReference type="Proteomes" id="UP000289738">
    <property type="component" value="Chromosome B03"/>
</dbReference>